<accession>A0ABX5WXX2</accession>
<protein>
    <submittedName>
        <fullName evidence="4">Glycoside hydrolase family 97 protein</fullName>
    </submittedName>
</protein>
<dbReference type="InterPro" id="IPR013785">
    <property type="entry name" value="Aldolase_TIM"/>
</dbReference>
<dbReference type="Proteomes" id="UP000315947">
    <property type="component" value="Chromosome"/>
</dbReference>
<reference evidence="4 5" key="1">
    <citation type="submission" date="2019-07" db="EMBL/GenBank/DDBJ databases">
        <title>Shewanella sp. YLB-06 whole genomic sequence.</title>
        <authorList>
            <person name="Yu L."/>
        </authorList>
    </citation>
    <scope>NUCLEOTIDE SEQUENCE [LARGE SCALE GENOMIC DNA]</scope>
    <source>
        <strain evidence="4 5">YLB-06</strain>
    </source>
</reference>
<proteinExistence type="predicted"/>
<dbReference type="Gene3D" id="2.70.98.10">
    <property type="match status" value="1"/>
</dbReference>
<keyword evidence="4" id="KW-0378">Hydrolase</keyword>
<dbReference type="EMBL" id="CP041614">
    <property type="protein sequence ID" value="QDO83925.1"/>
    <property type="molecule type" value="Genomic_DNA"/>
</dbReference>
<dbReference type="Pfam" id="PF14508">
    <property type="entry name" value="GH97_N"/>
    <property type="match status" value="1"/>
</dbReference>
<dbReference type="InterPro" id="IPR052720">
    <property type="entry name" value="Glycosyl_hydrolase_97"/>
</dbReference>
<dbReference type="PANTHER" id="PTHR35803">
    <property type="entry name" value="GLUCAN 1,4-ALPHA-GLUCOSIDASE SUSB-RELATED"/>
    <property type="match status" value="1"/>
</dbReference>
<evidence type="ECO:0000313" key="5">
    <source>
        <dbReference type="Proteomes" id="UP000315947"/>
    </source>
</evidence>
<dbReference type="InterPro" id="IPR029483">
    <property type="entry name" value="GH97_C"/>
</dbReference>
<dbReference type="Gene3D" id="3.20.20.70">
    <property type="entry name" value="Aldolase class I"/>
    <property type="match status" value="1"/>
</dbReference>
<dbReference type="InterPro" id="IPR029486">
    <property type="entry name" value="GH97_N"/>
</dbReference>
<keyword evidence="5" id="KW-1185">Reference proteome</keyword>
<evidence type="ECO:0000259" key="2">
    <source>
        <dbReference type="Pfam" id="PF14508"/>
    </source>
</evidence>
<dbReference type="InterPro" id="IPR014718">
    <property type="entry name" value="GH-type_carb-bd"/>
</dbReference>
<feature type="domain" description="Glycosyl-hydrolase 97 N-terminal" evidence="2">
    <location>
        <begin position="47"/>
        <end position="293"/>
    </location>
</feature>
<evidence type="ECO:0000259" key="3">
    <source>
        <dbReference type="Pfam" id="PF14509"/>
    </source>
</evidence>
<name>A0ABX5WXX2_9GAMM</name>
<evidence type="ECO:0000259" key="1">
    <source>
        <dbReference type="Pfam" id="PF10566"/>
    </source>
</evidence>
<feature type="domain" description="Glycosyl-hydrolase 97 catalytic" evidence="1">
    <location>
        <begin position="311"/>
        <end position="498"/>
    </location>
</feature>
<feature type="domain" description="Glycosyl-hydrolase 97 C-terminal oligomerisation" evidence="3">
    <location>
        <begin position="593"/>
        <end position="699"/>
    </location>
</feature>
<dbReference type="GO" id="GO:0016787">
    <property type="term" value="F:hydrolase activity"/>
    <property type="evidence" value="ECO:0007669"/>
    <property type="project" value="UniProtKB-KW"/>
</dbReference>
<dbReference type="PANTHER" id="PTHR35803:SF1">
    <property type="entry name" value="GLUCAN 1,4-ALPHA-GLUCOSIDASE SUSB"/>
    <property type="match status" value="1"/>
</dbReference>
<organism evidence="4 5">
    <name type="scientific">Shewanella psychropiezotolerans</name>
    <dbReference type="NCBI Taxonomy" id="2593655"/>
    <lineage>
        <taxon>Bacteria</taxon>
        <taxon>Pseudomonadati</taxon>
        <taxon>Pseudomonadota</taxon>
        <taxon>Gammaproteobacteria</taxon>
        <taxon>Alteromonadales</taxon>
        <taxon>Shewanellaceae</taxon>
        <taxon>Shewanella</taxon>
    </lineage>
</organism>
<dbReference type="Pfam" id="PF14509">
    <property type="entry name" value="GH97_C"/>
    <property type="match status" value="1"/>
</dbReference>
<dbReference type="InterPro" id="IPR019563">
    <property type="entry name" value="GH97_catalytic"/>
</dbReference>
<dbReference type="Pfam" id="PF10566">
    <property type="entry name" value="Glyco_hydro_97"/>
    <property type="match status" value="1"/>
</dbReference>
<evidence type="ECO:0000313" key="4">
    <source>
        <dbReference type="EMBL" id="QDO83925.1"/>
    </source>
</evidence>
<gene>
    <name evidence="4" type="ORF">FM037_12595</name>
</gene>
<sequence>MRPKMNKKNKRMIVQDKSYALAGIYALVIAGISTIASTTATAQTVSLASPDKQIMIELSDDNQGPEYRVKFHGQAVINDSRLGLEFQSIGEFGQGFKIETIEQTSHDERWQQPWGEREWIRDHHNRLKVKLSNDKYHFYLEFKAFDDGIGFRYSVPKQADLNTLNITNELTEFSIPDADKSLSWWIPARGWNRYEYLYTQSPVQDIDRVHTPYTFKLNSGVHMSIHEAALTDYAAMTLDQRRGGTLRADLTPWSDGIKVKTHAGFSTPWRTIQIANQATGLLNSDLILNLNEPNILGDVSWVDPGKYIGIWWGMHLNENTWGSGDKHGATTSETKRYMDFAADNGFDGVLVEGWNIGWDGSWFHNGDVFSFTQAYADFDLAAVSQYAIDKGVRLIGHHETSGSVTNYRKQMSDAYDMYQKYGVTQIKTGYVADGGDIKRIDEQGIIRHEWHDSQFMVNEYLHSVKEAAKRHISINTHEPIKDTGLRRTYPNWISREGARGQEFNAWGTPPNNPAHTTTLAYTRMLAGPMDFTPGIFDLAPEGLDAVNRVQTTLTKQLALYVVLYSPIQMAADLPRNYDKHPDAFKFIRDVPTDWHKSIALKGEVGEFVVFARQERVDTKQANADWFLGAITDDKARQLEVELDFLQQGKYYQAQIYRDGNKANWQHNPYDYVIETKTVTNKDKLILNLASSGGTAIRFKLLPNKKSKK</sequence>